<reference evidence="9 10" key="1">
    <citation type="submission" date="2018-07" db="EMBL/GenBank/DDBJ databases">
        <title>Genomic Encyclopedia of Type Strains, Phase IV (KMG-IV): sequencing the most valuable type-strain genomes for metagenomic binning, comparative biology and taxonomic classification.</title>
        <authorList>
            <person name="Goeker M."/>
        </authorList>
    </citation>
    <scope>NUCLEOTIDE SEQUENCE [LARGE SCALE GENOMIC DNA]</scope>
    <source>
        <strain evidence="9 10">DSM 21410</strain>
    </source>
</reference>
<dbReference type="InterPro" id="IPR029510">
    <property type="entry name" value="Ald_DH_CS_GLU"/>
</dbReference>
<accession>A0A369A3C3</accession>
<name>A0A369A3C3_9FLAO</name>
<dbReference type="GO" id="GO:0004029">
    <property type="term" value="F:aldehyde dehydrogenase (NAD+) activity"/>
    <property type="evidence" value="ECO:0007669"/>
    <property type="project" value="UniProtKB-EC"/>
</dbReference>
<evidence type="ECO:0000313" key="10">
    <source>
        <dbReference type="Proteomes" id="UP000253517"/>
    </source>
</evidence>
<comment type="subunit">
    <text evidence="2">Homotetramer.</text>
</comment>
<dbReference type="EC" id="1.2.1.3" evidence="5"/>
<evidence type="ECO:0000313" key="9">
    <source>
        <dbReference type="EMBL" id="RCX03653.1"/>
    </source>
</evidence>
<dbReference type="RefSeq" id="WP_114366081.1">
    <property type="nucleotide sequence ID" value="NZ_BHZF01000002.1"/>
</dbReference>
<dbReference type="Pfam" id="PF00171">
    <property type="entry name" value="Aldedh"/>
    <property type="match status" value="1"/>
</dbReference>
<comment type="similarity">
    <text evidence="1 7">Belongs to the aldehyde dehydrogenase family.</text>
</comment>
<evidence type="ECO:0000259" key="8">
    <source>
        <dbReference type="Pfam" id="PF00171"/>
    </source>
</evidence>
<evidence type="ECO:0000256" key="7">
    <source>
        <dbReference type="RuleBase" id="RU003345"/>
    </source>
</evidence>
<evidence type="ECO:0000256" key="1">
    <source>
        <dbReference type="ARBA" id="ARBA00009986"/>
    </source>
</evidence>
<evidence type="ECO:0000256" key="2">
    <source>
        <dbReference type="ARBA" id="ARBA00011881"/>
    </source>
</evidence>
<sequence length="503" mass="56120">MFFQFNENETLPGALSCYHKYTSNDLLYSTSPIDNTLLARVSCINAEQYEKFVQIAQENFLKWRNIPAPQRGIFVKRFGQEVQNKKGELAQLITLEMGKPIRESLGEVQEIIDICDFAVGLSRQLYGLTIQSERPEHKMIENWHPLGLVGIITAFNFPMAVWAWNSTISWVCGNVNIWKPSEKTPLCALALHKIVSNLVREMNLPDISFVFTGDYKIGEQLSLDKRIQLISATGSTRMGRQVARNVASRLGKYLLELGGNNAIIITESADFNLVIPSVVFGAIGTAGQRCTSTRRLIIQESIYERVKEALVHAYKQVKIGDPNDEQYHYGPLIDENAVILYEKSIQSAVFHGGKLLYGGKRIESSELKSKNYVLPTLIEVEKDNPIVQEETFAPILYLLKYKTIQEAIEINNQVAQGLSSAIMTLNLRESELFTSQNGSDCGIANINIGTSGAEIGGAFGGEKDTGGGRESGSDSWKNYMRRQTTTINYGINLPLAQGIKFEI</sequence>
<evidence type="ECO:0000256" key="4">
    <source>
        <dbReference type="ARBA" id="ARBA00023027"/>
    </source>
</evidence>
<dbReference type="FunFam" id="3.40.309.10:FF:000018">
    <property type="entry name" value="Alpha-aminoadipic semialdehyde dehydrogenase"/>
    <property type="match status" value="1"/>
</dbReference>
<dbReference type="EMBL" id="QPJS01000002">
    <property type="protein sequence ID" value="RCX03653.1"/>
    <property type="molecule type" value="Genomic_DNA"/>
</dbReference>
<keyword evidence="4" id="KW-0520">NAD</keyword>
<feature type="domain" description="Aldehyde dehydrogenase" evidence="8">
    <location>
        <begin position="27"/>
        <end position="484"/>
    </location>
</feature>
<organism evidence="9 10">
    <name type="scientific">Schleiferia thermophila</name>
    <dbReference type="NCBI Taxonomy" id="884107"/>
    <lineage>
        <taxon>Bacteria</taxon>
        <taxon>Pseudomonadati</taxon>
        <taxon>Bacteroidota</taxon>
        <taxon>Flavobacteriia</taxon>
        <taxon>Flavobacteriales</taxon>
        <taxon>Schleiferiaceae</taxon>
        <taxon>Schleiferia</taxon>
    </lineage>
</organism>
<dbReference type="InterPro" id="IPR016161">
    <property type="entry name" value="Ald_DH/histidinol_DH"/>
</dbReference>
<dbReference type="CDD" id="cd07130">
    <property type="entry name" value="ALDH_F7_AASADH"/>
    <property type="match status" value="1"/>
</dbReference>
<dbReference type="InterPro" id="IPR015590">
    <property type="entry name" value="Aldehyde_DH_dom"/>
</dbReference>
<gene>
    <name evidence="9" type="ORF">DES35_102104</name>
</gene>
<dbReference type="Gene3D" id="3.40.605.10">
    <property type="entry name" value="Aldehyde Dehydrogenase, Chain A, domain 1"/>
    <property type="match status" value="1"/>
</dbReference>
<evidence type="ECO:0000256" key="5">
    <source>
        <dbReference type="ARBA" id="ARBA00024226"/>
    </source>
</evidence>
<dbReference type="InterPro" id="IPR044638">
    <property type="entry name" value="ALDH7A1-like"/>
</dbReference>
<dbReference type="PANTHER" id="PTHR43521">
    <property type="entry name" value="ALPHA-AMINOADIPIC SEMIALDEHYDE DEHYDROGENASE"/>
    <property type="match status" value="1"/>
</dbReference>
<dbReference type="InterPro" id="IPR016162">
    <property type="entry name" value="Ald_DH_N"/>
</dbReference>
<dbReference type="Proteomes" id="UP000253517">
    <property type="component" value="Unassembled WGS sequence"/>
</dbReference>
<keyword evidence="3 7" id="KW-0560">Oxidoreductase</keyword>
<dbReference type="Gene3D" id="3.40.309.10">
    <property type="entry name" value="Aldehyde Dehydrogenase, Chain A, domain 2"/>
    <property type="match status" value="1"/>
</dbReference>
<evidence type="ECO:0000256" key="6">
    <source>
        <dbReference type="PROSITE-ProRule" id="PRU10007"/>
    </source>
</evidence>
<proteinExistence type="inferred from homology"/>
<keyword evidence="10" id="KW-1185">Reference proteome</keyword>
<dbReference type="InterPro" id="IPR016163">
    <property type="entry name" value="Ald_DH_C"/>
</dbReference>
<dbReference type="SUPFAM" id="SSF53720">
    <property type="entry name" value="ALDH-like"/>
    <property type="match status" value="1"/>
</dbReference>
<protein>
    <recommendedName>
        <fullName evidence="5">aldehyde dehydrogenase (NAD(+))</fullName>
        <ecNumber evidence="5">1.2.1.3</ecNumber>
    </recommendedName>
</protein>
<dbReference type="AlphaFoldDB" id="A0A369A3C3"/>
<evidence type="ECO:0000256" key="3">
    <source>
        <dbReference type="ARBA" id="ARBA00023002"/>
    </source>
</evidence>
<dbReference type="PANTHER" id="PTHR43521:SF1">
    <property type="entry name" value="ALPHA-AMINOADIPIC SEMIALDEHYDE DEHYDROGENASE"/>
    <property type="match status" value="1"/>
</dbReference>
<feature type="active site" evidence="6">
    <location>
        <position position="256"/>
    </location>
</feature>
<dbReference type="PROSITE" id="PS00687">
    <property type="entry name" value="ALDEHYDE_DEHYDR_GLU"/>
    <property type="match status" value="1"/>
</dbReference>
<comment type="caution">
    <text evidence="9">The sequence shown here is derived from an EMBL/GenBank/DDBJ whole genome shotgun (WGS) entry which is preliminary data.</text>
</comment>